<dbReference type="EnsemblPlants" id="Zm00001eb166530_T001">
    <property type="protein sequence ID" value="Zm00001eb166530_P001"/>
    <property type="gene ID" value="Zm00001eb166530"/>
</dbReference>
<reference evidence="1" key="2">
    <citation type="submission" date="2019-07" db="EMBL/GenBank/DDBJ databases">
        <authorList>
            <person name="Seetharam A."/>
            <person name="Woodhouse M."/>
            <person name="Cannon E."/>
        </authorList>
    </citation>
    <scope>NUCLEOTIDE SEQUENCE [LARGE SCALE GENOMIC DNA]</scope>
    <source>
        <strain evidence="1">cv. B73</strain>
    </source>
</reference>
<dbReference type="InParanoid" id="A0A804NK40"/>
<reference evidence="1" key="3">
    <citation type="submission" date="2021-05" db="UniProtKB">
        <authorList>
            <consortium name="EnsemblPlants"/>
        </authorList>
    </citation>
    <scope>IDENTIFICATION</scope>
    <source>
        <strain evidence="1">cv. B73</strain>
    </source>
</reference>
<evidence type="ECO:0000313" key="1">
    <source>
        <dbReference type="EnsemblPlants" id="Zm00001eb166530_P001"/>
    </source>
</evidence>
<reference evidence="2" key="1">
    <citation type="journal article" date="2009" name="Science">
        <title>The B73 maize genome: complexity, diversity, and dynamics.</title>
        <authorList>
            <person name="Schnable P.S."/>
            <person name="Ware D."/>
            <person name="Fulton R.S."/>
            <person name="Stein J.C."/>
            <person name="Wei F."/>
            <person name="Pasternak S."/>
            <person name="Liang C."/>
            <person name="Zhang J."/>
            <person name="Fulton L."/>
            <person name="Graves T.A."/>
            <person name="Minx P."/>
            <person name="Reily A.D."/>
            <person name="Courtney L."/>
            <person name="Kruchowski S.S."/>
            <person name="Tomlinson C."/>
            <person name="Strong C."/>
            <person name="Delehaunty K."/>
            <person name="Fronick C."/>
            <person name="Courtney B."/>
            <person name="Rock S.M."/>
            <person name="Belter E."/>
            <person name="Du F."/>
            <person name="Kim K."/>
            <person name="Abbott R.M."/>
            <person name="Cotton M."/>
            <person name="Levy A."/>
            <person name="Marchetto P."/>
            <person name="Ochoa K."/>
            <person name="Jackson S.M."/>
            <person name="Gillam B."/>
            <person name="Chen W."/>
            <person name="Yan L."/>
            <person name="Higginbotham J."/>
            <person name="Cardenas M."/>
            <person name="Waligorski J."/>
            <person name="Applebaum E."/>
            <person name="Phelps L."/>
            <person name="Falcone J."/>
            <person name="Kanchi K."/>
            <person name="Thane T."/>
            <person name="Scimone A."/>
            <person name="Thane N."/>
            <person name="Henke J."/>
            <person name="Wang T."/>
            <person name="Ruppert J."/>
            <person name="Shah N."/>
            <person name="Rotter K."/>
            <person name="Hodges J."/>
            <person name="Ingenthron E."/>
            <person name="Cordes M."/>
            <person name="Kohlberg S."/>
            <person name="Sgro J."/>
            <person name="Delgado B."/>
            <person name="Mead K."/>
            <person name="Chinwalla A."/>
            <person name="Leonard S."/>
            <person name="Crouse K."/>
            <person name="Collura K."/>
            <person name="Kudrna D."/>
            <person name="Currie J."/>
            <person name="He R."/>
            <person name="Angelova A."/>
            <person name="Rajasekar S."/>
            <person name="Mueller T."/>
            <person name="Lomeli R."/>
            <person name="Scara G."/>
            <person name="Ko A."/>
            <person name="Delaney K."/>
            <person name="Wissotski M."/>
            <person name="Lopez G."/>
            <person name="Campos D."/>
            <person name="Braidotti M."/>
            <person name="Ashley E."/>
            <person name="Golser W."/>
            <person name="Kim H."/>
            <person name="Lee S."/>
            <person name="Lin J."/>
            <person name="Dujmic Z."/>
            <person name="Kim W."/>
            <person name="Talag J."/>
            <person name="Zuccolo A."/>
            <person name="Fan C."/>
            <person name="Sebastian A."/>
            <person name="Kramer M."/>
            <person name="Spiegel L."/>
            <person name="Nascimento L."/>
            <person name="Zutavern T."/>
            <person name="Miller B."/>
            <person name="Ambroise C."/>
            <person name="Muller S."/>
            <person name="Spooner W."/>
            <person name="Narechania A."/>
            <person name="Ren L."/>
            <person name="Wei S."/>
            <person name="Kumari S."/>
            <person name="Faga B."/>
            <person name="Levy M.J."/>
            <person name="McMahan L."/>
            <person name="Van Buren P."/>
            <person name="Vaughn M.W."/>
            <person name="Ying K."/>
            <person name="Yeh C.-T."/>
            <person name="Emrich S.J."/>
            <person name="Jia Y."/>
            <person name="Kalyanaraman A."/>
            <person name="Hsia A.-P."/>
            <person name="Barbazuk W.B."/>
            <person name="Baucom R.S."/>
            <person name="Brutnell T.P."/>
            <person name="Carpita N.C."/>
            <person name="Chaparro C."/>
            <person name="Chia J.-M."/>
            <person name="Deragon J.-M."/>
            <person name="Estill J.C."/>
            <person name="Fu Y."/>
            <person name="Jeddeloh J.A."/>
            <person name="Han Y."/>
            <person name="Lee H."/>
            <person name="Li P."/>
            <person name="Lisch D.R."/>
            <person name="Liu S."/>
            <person name="Liu Z."/>
            <person name="Nagel D.H."/>
            <person name="McCann M.C."/>
            <person name="SanMiguel P."/>
            <person name="Myers A.M."/>
            <person name="Nettleton D."/>
            <person name="Nguyen J."/>
            <person name="Penning B.W."/>
            <person name="Ponnala L."/>
            <person name="Schneider K.L."/>
            <person name="Schwartz D.C."/>
            <person name="Sharma A."/>
            <person name="Soderlund C."/>
            <person name="Springer N.M."/>
            <person name="Sun Q."/>
            <person name="Wang H."/>
            <person name="Waterman M."/>
            <person name="Westerman R."/>
            <person name="Wolfgruber T.K."/>
            <person name="Yang L."/>
            <person name="Yu Y."/>
            <person name="Zhang L."/>
            <person name="Zhou S."/>
            <person name="Zhu Q."/>
            <person name="Bennetzen J.L."/>
            <person name="Dawe R.K."/>
            <person name="Jiang J."/>
            <person name="Jiang N."/>
            <person name="Presting G.G."/>
            <person name="Wessler S.R."/>
            <person name="Aluru S."/>
            <person name="Martienssen R.A."/>
            <person name="Clifton S.W."/>
            <person name="McCombie W.R."/>
            <person name="Wing R.A."/>
            <person name="Wilson R.K."/>
        </authorList>
    </citation>
    <scope>NUCLEOTIDE SEQUENCE [LARGE SCALE GENOMIC DNA]</scope>
    <source>
        <strain evidence="2">cv. B73</strain>
    </source>
</reference>
<dbReference type="Proteomes" id="UP000007305">
    <property type="component" value="Chromosome 4"/>
</dbReference>
<evidence type="ECO:0000313" key="2">
    <source>
        <dbReference type="Proteomes" id="UP000007305"/>
    </source>
</evidence>
<organism evidence="1 2">
    <name type="scientific">Zea mays</name>
    <name type="common">Maize</name>
    <dbReference type="NCBI Taxonomy" id="4577"/>
    <lineage>
        <taxon>Eukaryota</taxon>
        <taxon>Viridiplantae</taxon>
        <taxon>Streptophyta</taxon>
        <taxon>Embryophyta</taxon>
        <taxon>Tracheophyta</taxon>
        <taxon>Spermatophyta</taxon>
        <taxon>Magnoliopsida</taxon>
        <taxon>Liliopsida</taxon>
        <taxon>Poales</taxon>
        <taxon>Poaceae</taxon>
        <taxon>PACMAD clade</taxon>
        <taxon>Panicoideae</taxon>
        <taxon>Andropogonodae</taxon>
        <taxon>Andropogoneae</taxon>
        <taxon>Tripsacinae</taxon>
        <taxon>Zea</taxon>
    </lineage>
</organism>
<sequence>MLGTVYIYIVVLLQKHLLKRGRKTNDKPTGCIGKDRHGRYREFSLCNWERLCMTKGTREIWPESSLLIVWLYDYKYTCKS</sequence>
<accession>A0A804NK40</accession>
<keyword evidence="2" id="KW-1185">Reference proteome</keyword>
<proteinExistence type="predicted"/>
<name>A0A804NK40_MAIZE</name>
<dbReference type="AlphaFoldDB" id="A0A804NK40"/>
<protein>
    <submittedName>
        <fullName evidence="1">Uncharacterized protein</fullName>
    </submittedName>
</protein>
<dbReference type="Gramene" id="Zm00001eb166530_T001">
    <property type="protein sequence ID" value="Zm00001eb166530_P001"/>
    <property type="gene ID" value="Zm00001eb166530"/>
</dbReference>